<organism evidence="1 2">
    <name type="scientific">Gallaecimonas pentaromativorans</name>
    <dbReference type="NCBI Taxonomy" id="584787"/>
    <lineage>
        <taxon>Bacteria</taxon>
        <taxon>Pseudomonadati</taxon>
        <taxon>Pseudomonadota</taxon>
        <taxon>Gammaproteobacteria</taxon>
        <taxon>Enterobacterales</taxon>
        <taxon>Gallaecimonadaceae</taxon>
        <taxon>Gallaecimonas</taxon>
    </lineage>
</organism>
<keyword evidence="2" id="KW-1185">Reference proteome</keyword>
<dbReference type="Proteomes" id="UP000268033">
    <property type="component" value="Unassembled WGS sequence"/>
</dbReference>
<evidence type="ECO:0000313" key="1">
    <source>
        <dbReference type="EMBL" id="ROQ30561.1"/>
    </source>
</evidence>
<proteinExistence type="predicted"/>
<dbReference type="RefSeq" id="WP_050657844.1">
    <property type="nucleotide sequence ID" value="NZ_JBLXAC010000002.1"/>
</dbReference>
<dbReference type="AlphaFoldDB" id="A0A3N1PTZ0"/>
<gene>
    <name evidence="1" type="ORF">EDC28_101247</name>
</gene>
<evidence type="ECO:0000313" key="2">
    <source>
        <dbReference type="Proteomes" id="UP000268033"/>
    </source>
</evidence>
<accession>A0A3N1PTZ0</accession>
<sequence>MFANTNLGVMNLGFPDVCLTPPYALPIPYPNIALSLTHIPSQFKVLIGGGLAENLLTEGTTSLGDTTGVDTGLISHEVAGQDQPVLGSFKVLYGTAFATRLTTVNIQNGINSVGVSLTPAQLVALLLG</sequence>
<name>A0A3N1PTZ0_9GAMM</name>
<reference evidence="1 2" key="1">
    <citation type="submission" date="2018-11" db="EMBL/GenBank/DDBJ databases">
        <title>Genomic Encyclopedia of Type Strains, Phase IV (KMG-IV): sequencing the most valuable type-strain genomes for metagenomic binning, comparative biology and taxonomic classification.</title>
        <authorList>
            <person name="Goeker M."/>
        </authorList>
    </citation>
    <scope>NUCLEOTIDE SEQUENCE [LARGE SCALE GENOMIC DNA]</scope>
    <source>
        <strain evidence="1 2">DSM 21945</strain>
    </source>
</reference>
<dbReference type="STRING" id="584787.GCA_001247655_01840"/>
<dbReference type="EMBL" id="RJUL01000001">
    <property type="protein sequence ID" value="ROQ30561.1"/>
    <property type="molecule type" value="Genomic_DNA"/>
</dbReference>
<protein>
    <submittedName>
        <fullName evidence="1">Uncharacterized protein DUF4150</fullName>
    </submittedName>
</protein>
<dbReference type="OrthoDB" id="272411at2"/>
<comment type="caution">
    <text evidence="1">The sequence shown here is derived from an EMBL/GenBank/DDBJ whole genome shotgun (WGS) entry which is preliminary data.</text>
</comment>
<dbReference type="Pfam" id="PF13665">
    <property type="entry name" value="Tox-PAAR-like"/>
    <property type="match status" value="1"/>
</dbReference>